<proteinExistence type="inferred from homology"/>
<dbReference type="PRINTS" id="PR00080">
    <property type="entry name" value="SDRFAMILY"/>
</dbReference>
<dbReference type="InterPro" id="IPR051911">
    <property type="entry name" value="SDR_oxidoreductase"/>
</dbReference>
<dbReference type="InterPro" id="IPR002347">
    <property type="entry name" value="SDR_fam"/>
</dbReference>
<comment type="similarity">
    <text evidence="1 3">Belongs to the short-chain dehydrogenases/reductases (SDR) family.</text>
</comment>
<evidence type="ECO:0000256" key="1">
    <source>
        <dbReference type="ARBA" id="ARBA00006484"/>
    </source>
</evidence>
<accession>A0ABP6WF52</accession>
<evidence type="ECO:0000313" key="5">
    <source>
        <dbReference type="Proteomes" id="UP001500767"/>
    </source>
</evidence>
<evidence type="ECO:0000256" key="2">
    <source>
        <dbReference type="ARBA" id="ARBA00023002"/>
    </source>
</evidence>
<organism evidence="4 5">
    <name type="scientific">Microlunatus spumicola</name>
    <dbReference type="NCBI Taxonomy" id="81499"/>
    <lineage>
        <taxon>Bacteria</taxon>
        <taxon>Bacillati</taxon>
        <taxon>Actinomycetota</taxon>
        <taxon>Actinomycetes</taxon>
        <taxon>Propionibacteriales</taxon>
        <taxon>Propionibacteriaceae</taxon>
        <taxon>Microlunatus</taxon>
    </lineage>
</organism>
<reference evidence="5" key="1">
    <citation type="journal article" date="2019" name="Int. J. Syst. Evol. Microbiol.">
        <title>The Global Catalogue of Microorganisms (GCM) 10K type strain sequencing project: providing services to taxonomists for standard genome sequencing and annotation.</title>
        <authorList>
            <consortium name="The Broad Institute Genomics Platform"/>
            <consortium name="The Broad Institute Genome Sequencing Center for Infectious Disease"/>
            <person name="Wu L."/>
            <person name="Ma J."/>
        </authorList>
    </citation>
    <scope>NUCLEOTIDE SEQUENCE [LARGE SCALE GENOMIC DNA]</scope>
    <source>
        <strain evidence="5">JCM 16540</strain>
    </source>
</reference>
<dbReference type="Gene3D" id="3.40.50.720">
    <property type="entry name" value="NAD(P)-binding Rossmann-like Domain"/>
    <property type="match status" value="1"/>
</dbReference>
<gene>
    <name evidence="4" type="ORF">GCM10022197_00860</name>
</gene>
<protein>
    <submittedName>
        <fullName evidence="4">SDR family oxidoreductase</fullName>
    </submittedName>
</protein>
<dbReference type="CDD" id="cd05374">
    <property type="entry name" value="17beta-HSD-like_SDR_c"/>
    <property type="match status" value="1"/>
</dbReference>
<dbReference type="PANTHER" id="PTHR43976">
    <property type="entry name" value="SHORT CHAIN DEHYDROGENASE"/>
    <property type="match status" value="1"/>
</dbReference>
<keyword evidence="5" id="KW-1185">Reference proteome</keyword>
<dbReference type="InterPro" id="IPR036291">
    <property type="entry name" value="NAD(P)-bd_dom_sf"/>
</dbReference>
<dbReference type="SUPFAM" id="SSF51735">
    <property type="entry name" value="NAD(P)-binding Rossmann-fold domains"/>
    <property type="match status" value="1"/>
</dbReference>
<sequence length="279" mass="29072">MVGRTWFITGSSSGFGRLVAEQLLERGERVAATARDVGALDDLRRRHGDLLWTARLDVTDTAGLRTVVDRAFAELGRVDVVLSNAGYGLFGAAEELTDAQIDDQLRTNLVGPIQLLRAVVPHLREQGGGRFIQVSTYGGQAANAGASLYHASKWGVEGFMQGNAHDLAPFGIGVTLVEPGSAATGFRVGGSRLPAPMAAYDGTPAALSRGIQNPALPSVSDPAKVAAAIIASADVSPAPLRLLTGSDAHRIVRDALRARLEDVEAQEASAATTDLVAGA</sequence>
<comment type="caution">
    <text evidence="4">The sequence shown here is derived from an EMBL/GenBank/DDBJ whole genome shotgun (WGS) entry which is preliminary data.</text>
</comment>
<dbReference type="Proteomes" id="UP001500767">
    <property type="component" value="Unassembled WGS sequence"/>
</dbReference>
<name>A0ABP6WF52_9ACTN</name>
<dbReference type="PRINTS" id="PR00081">
    <property type="entry name" value="GDHRDH"/>
</dbReference>
<dbReference type="PANTHER" id="PTHR43976:SF16">
    <property type="entry name" value="SHORT-CHAIN DEHYDROGENASE_REDUCTASE FAMILY PROTEIN"/>
    <property type="match status" value="1"/>
</dbReference>
<dbReference type="Pfam" id="PF00106">
    <property type="entry name" value="adh_short"/>
    <property type="match status" value="1"/>
</dbReference>
<evidence type="ECO:0000256" key="3">
    <source>
        <dbReference type="RuleBase" id="RU000363"/>
    </source>
</evidence>
<keyword evidence="2" id="KW-0560">Oxidoreductase</keyword>
<evidence type="ECO:0000313" key="4">
    <source>
        <dbReference type="EMBL" id="GAA3549874.1"/>
    </source>
</evidence>
<dbReference type="RefSeq" id="WP_204912742.1">
    <property type="nucleotide sequence ID" value="NZ_BAAAYR010000001.1"/>
</dbReference>
<dbReference type="EMBL" id="BAAAYR010000001">
    <property type="protein sequence ID" value="GAA3549874.1"/>
    <property type="molecule type" value="Genomic_DNA"/>
</dbReference>
<dbReference type="NCBIfam" id="NF005065">
    <property type="entry name" value="PRK06482.1"/>
    <property type="match status" value="1"/>
</dbReference>